<feature type="compositionally biased region" description="Polar residues" evidence="1">
    <location>
        <begin position="63"/>
        <end position="73"/>
    </location>
</feature>
<name>A0ABU6T947_9FABA</name>
<proteinExistence type="predicted"/>
<accession>A0ABU6T947</accession>
<evidence type="ECO:0000313" key="3">
    <source>
        <dbReference type="Proteomes" id="UP001341840"/>
    </source>
</evidence>
<protein>
    <submittedName>
        <fullName evidence="2">Uncharacterized protein</fullName>
    </submittedName>
</protein>
<sequence>MNLPKKSWRNCRSCGDRFPTEETSKTAKVETELTPRETGKTAEDVETKLPQRDRRNCREESTKTPQCKTARSEQNMIKKREKLKRGLRKTLGRVLTCVTHQRHVIIHVNAQISMYGIRGTL</sequence>
<evidence type="ECO:0000313" key="2">
    <source>
        <dbReference type="EMBL" id="MED6145239.1"/>
    </source>
</evidence>
<keyword evidence="3" id="KW-1185">Reference proteome</keyword>
<organism evidence="2 3">
    <name type="scientific">Stylosanthes scabra</name>
    <dbReference type="NCBI Taxonomy" id="79078"/>
    <lineage>
        <taxon>Eukaryota</taxon>
        <taxon>Viridiplantae</taxon>
        <taxon>Streptophyta</taxon>
        <taxon>Embryophyta</taxon>
        <taxon>Tracheophyta</taxon>
        <taxon>Spermatophyta</taxon>
        <taxon>Magnoliopsida</taxon>
        <taxon>eudicotyledons</taxon>
        <taxon>Gunneridae</taxon>
        <taxon>Pentapetalae</taxon>
        <taxon>rosids</taxon>
        <taxon>fabids</taxon>
        <taxon>Fabales</taxon>
        <taxon>Fabaceae</taxon>
        <taxon>Papilionoideae</taxon>
        <taxon>50 kb inversion clade</taxon>
        <taxon>dalbergioids sensu lato</taxon>
        <taxon>Dalbergieae</taxon>
        <taxon>Pterocarpus clade</taxon>
        <taxon>Stylosanthes</taxon>
    </lineage>
</organism>
<comment type="caution">
    <text evidence="2">The sequence shown here is derived from an EMBL/GenBank/DDBJ whole genome shotgun (WGS) entry which is preliminary data.</text>
</comment>
<reference evidence="2 3" key="1">
    <citation type="journal article" date="2023" name="Plants (Basel)">
        <title>Bridging the Gap: Combining Genomics and Transcriptomics Approaches to Understand Stylosanthes scabra, an Orphan Legume from the Brazilian Caatinga.</title>
        <authorList>
            <person name="Ferreira-Neto J.R.C."/>
            <person name="da Silva M.D."/>
            <person name="Binneck E."/>
            <person name="de Melo N.F."/>
            <person name="da Silva R.H."/>
            <person name="de Melo A.L.T.M."/>
            <person name="Pandolfi V."/>
            <person name="Bustamante F.O."/>
            <person name="Brasileiro-Vidal A.C."/>
            <person name="Benko-Iseppon A.M."/>
        </authorList>
    </citation>
    <scope>NUCLEOTIDE SEQUENCE [LARGE SCALE GENOMIC DNA]</scope>
    <source>
        <tissue evidence="2">Leaves</tissue>
    </source>
</reference>
<feature type="compositionally biased region" description="Basic and acidic residues" evidence="1">
    <location>
        <begin position="18"/>
        <end position="62"/>
    </location>
</feature>
<evidence type="ECO:0000256" key="1">
    <source>
        <dbReference type="SAM" id="MobiDB-lite"/>
    </source>
</evidence>
<feature type="region of interest" description="Disordered" evidence="1">
    <location>
        <begin position="18"/>
        <end position="73"/>
    </location>
</feature>
<dbReference type="Proteomes" id="UP001341840">
    <property type="component" value="Unassembled WGS sequence"/>
</dbReference>
<gene>
    <name evidence="2" type="ORF">PIB30_023346</name>
</gene>
<dbReference type="EMBL" id="JASCZI010090702">
    <property type="protein sequence ID" value="MED6145239.1"/>
    <property type="molecule type" value="Genomic_DNA"/>
</dbReference>